<dbReference type="EMBL" id="ASPP01029086">
    <property type="protein sequence ID" value="ETO04661.1"/>
    <property type="molecule type" value="Genomic_DNA"/>
</dbReference>
<evidence type="ECO:0000256" key="2">
    <source>
        <dbReference type="SAM" id="Phobius"/>
    </source>
</evidence>
<keyword evidence="2" id="KW-0812">Transmembrane</keyword>
<evidence type="ECO:0000313" key="4">
    <source>
        <dbReference type="Proteomes" id="UP000023152"/>
    </source>
</evidence>
<accession>X6LTD9</accession>
<feature type="region of interest" description="Disordered" evidence="1">
    <location>
        <begin position="1"/>
        <end position="25"/>
    </location>
</feature>
<organism evidence="3 4">
    <name type="scientific">Reticulomyxa filosa</name>
    <dbReference type="NCBI Taxonomy" id="46433"/>
    <lineage>
        <taxon>Eukaryota</taxon>
        <taxon>Sar</taxon>
        <taxon>Rhizaria</taxon>
        <taxon>Retaria</taxon>
        <taxon>Foraminifera</taxon>
        <taxon>Monothalamids</taxon>
        <taxon>Reticulomyxidae</taxon>
        <taxon>Reticulomyxa</taxon>
    </lineage>
</organism>
<comment type="caution">
    <text evidence="3">The sequence shown here is derived from an EMBL/GenBank/DDBJ whole genome shotgun (WGS) entry which is preliminary data.</text>
</comment>
<dbReference type="Proteomes" id="UP000023152">
    <property type="component" value="Unassembled WGS sequence"/>
</dbReference>
<feature type="transmembrane region" description="Helical" evidence="2">
    <location>
        <begin position="50"/>
        <end position="69"/>
    </location>
</feature>
<protein>
    <submittedName>
        <fullName evidence="3">Uncharacterized protein</fullName>
    </submittedName>
</protein>
<evidence type="ECO:0000256" key="1">
    <source>
        <dbReference type="SAM" id="MobiDB-lite"/>
    </source>
</evidence>
<keyword evidence="2" id="KW-1133">Transmembrane helix</keyword>
<dbReference type="AlphaFoldDB" id="X6LTD9"/>
<sequence>MTVSHDNYNSNNNNNNNNNNNSNTIYPSEYPQREVACETVVFLRKNFRQVLYYNLILSVLASLVSFFALWFWPKKKNEDRWYIPFVDYTFAVFTTFTMLGRNRACFQKECHCRCLSSCHRRYRRHSKPFHISSTSHNNPLQGELLTSGPESLDMSQPVTH</sequence>
<feature type="transmembrane region" description="Helical" evidence="2">
    <location>
        <begin position="81"/>
        <end position="99"/>
    </location>
</feature>
<gene>
    <name evidence="3" type="ORF">RFI_32737</name>
</gene>
<name>X6LTD9_RETFI</name>
<feature type="compositionally biased region" description="Low complexity" evidence="1">
    <location>
        <begin position="7"/>
        <end position="23"/>
    </location>
</feature>
<reference evidence="3 4" key="1">
    <citation type="journal article" date="2013" name="Curr. Biol.">
        <title>The Genome of the Foraminiferan Reticulomyxa filosa.</title>
        <authorList>
            <person name="Glockner G."/>
            <person name="Hulsmann N."/>
            <person name="Schleicher M."/>
            <person name="Noegel A.A."/>
            <person name="Eichinger L."/>
            <person name="Gallinger C."/>
            <person name="Pawlowski J."/>
            <person name="Sierra R."/>
            <person name="Euteneuer U."/>
            <person name="Pillet L."/>
            <person name="Moustafa A."/>
            <person name="Platzer M."/>
            <person name="Groth M."/>
            <person name="Szafranski K."/>
            <person name="Schliwa M."/>
        </authorList>
    </citation>
    <scope>NUCLEOTIDE SEQUENCE [LARGE SCALE GENOMIC DNA]</scope>
</reference>
<keyword evidence="4" id="KW-1185">Reference proteome</keyword>
<evidence type="ECO:0000313" key="3">
    <source>
        <dbReference type="EMBL" id="ETO04661.1"/>
    </source>
</evidence>
<keyword evidence="2" id="KW-0472">Membrane</keyword>
<proteinExistence type="predicted"/>